<dbReference type="InterPro" id="IPR002762">
    <property type="entry name" value="CbiX-like"/>
</dbReference>
<gene>
    <name evidence="3" type="ORF">E6O51_10805</name>
</gene>
<protein>
    <submittedName>
        <fullName evidence="3">Cobalamin biosynthesis protein CbiX</fullName>
    </submittedName>
</protein>
<name>A0A4S4AQ59_9RHOO</name>
<sequence>MNPGEALILFGHGARDPEWAGPMRRVRELLAAQAPELRVELAFLEFMAPTLDEAIGRLVADGACRVTVLPMFLAQGGHLKRDLPALVDAARACHPGTAFTLAPAVGEDDGVLAAMAAYAANFTRP</sequence>
<dbReference type="Proteomes" id="UP000307956">
    <property type="component" value="Unassembled WGS sequence"/>
</dbReference>
<dbReference type="GO" id="GO:0046872">
    <property type="term" value="F:metal ion binding"/>
    <property type="evidence" value="ECO:0007669"/>
    <property type="project" value="UniProtKB-KW"/>
</dbReference>
<dbReference type="RefSeq" id="WP_136385008.1">
    <property type="nucleotide sequence ID" value="NZ_SSOD01000007.1"/>
</dbReference>
<dbReference type="OrthoDB" id="9797895at2"/>
<comment type="caution">
    <text evidence="3">The sequence shown here is derived from an EMBL/GenBank/DDBJ whole genome shotgun (WGS) entry which is preliminary data.</text>
</comment>
<organism evidence="3 4">
    <name type="scientific">Pseudothauera rhizosphaerae</name>
    <dbReference type="NCBI Taxonomy" id="2565932"/>
    <lineage>
        <taxon>Bacteria</taxon>
        <taxon>Pseudomonadati</taxon>
        <taxon>Pseudomonadota</taxon>
        <taxon>Betaproteobacteria</taxon>
        <taxon>Rhodocyclales</taxon>
        <taxon>Zoogloeaceae</taxon>
        <taxon>Pseudothauera</taxon>
    </lineage>
</organism>
<dbReference type="Pfam" id="PF01903">
    <property type="entry name" value="CbiX"/>
    <property type="match status" value="1"/>
</dbReference>
<dbReference type="SUPFAM" id="SSF53800">
    <property type="entry name" value="Chelatase"/>
    <property type="match status" value="1"/>
</dbReference>
<reference evidence="3 4" key="1">
    <citation type="submission" date="2019-04" db="EMBL/GenBank/DDBJ databases">
        <title>Azoarcus rhizosphaerae sp. nov. isolated from rhizosphere of Ficus religiosa.</title>
        <authorList>
            <person name="Lin S.-Y."/>
            <person name="Hameed A."/>
            <person name="Hsu Y.-H."/>
            <person name="Young C.-C."/>
        </authorList>
    </citation>
    <scope>NUCLEOTIDE SEQUENCE [LARGE SCALE GENOMIC DNA]</scope>
    <source>
        <strain evidence="3 4">CC-YHH848</strain>
    </source>
</reference>
<evidence type="ECO:0000256" key="1">
    <source>
        <dbReference type="ARBA" id="ARBA00022723"/>
    </source>
</evidence>
<evidence type="ECO:0000256" key="2">
    <source>
        <dbReference type="ARBA" id="ARBA00023239"/>
    </source>
</evidence>
<dbReference type="Gene3D" id="3.40.50.1400">
    <property type="match status" value="1"/>
</dbReference>
<keyword evidence="4" id="KW-1185">Reference proteome</keyword>
<dbReference type="PANTHER" id="PTHR33542:SF5">
    <property type="entry name" value="FERROCHELATASE CHE1"/>
    <property type="match status" value="1"/>
</dbReference>
<evidence type="ECO:0000313" key="4">
    <source>
        <dbReference type="Proteomes" id="UP000307956"/>
    </source>
</evidence>
<dbReference type="EMBL" id="SSOD01000007">
    <property type="protein sequence ID" value="THF61303.1"/>
    <property type="molecule type" value="Genomic_DNA"/>
</dbReference>
<evidence type="ECO:0000313" key="3">
    <source>
        <dbReference type="EMBL" id="THF61303.1"/>
    </source>
</evidence>
<keyword evidence="1" id="KW-0479">Metal-binding</keyword>
<dbReference type="InterPro" id="IPR050963">
    <property type="entry name" value="Sirohydro_Cobaltochel/CbiX"/>
</dbReference>
<dbReference type="CDD" id="cd03416">
    <property type="entry name" value="CbiX_SirB_N"/>
    <property type="match status" value="1"/>
</dbReference>
<dbReference type="PANTHER" id="PTHR33542">
    <property type="entry name" value="SIROHYDROCHLORIN FERROCHELATASE, CHLOROPLASTIC"/>
    <property type="match status" value="1"/>
</dbReference>
<proteinExistence type="predicted"/>
<dbReference type="GO" id="GO:0016829">
    <property type="term" value="F:lyase activity"/>
    <property type="evidence" value="ECO:0007669"/>
    <property type="project" value="UniProtKB-KW"/>
</dbReference>
<dbReference type="AlphaFoldDB" id="A0A4S4AQ59"/>
<keyword evidence="2" id="KW-0456">Lyase</keyword>
<accession>A0A4S4AQ59</accession>